<evidence type="ECO:0000256" key="1">
    <source>
        <dbReference type="ARBA" id="ARBA00022729"/>
    </source>
</evidence>
<dbReference type="InterPro" id="IPR038404">
    <property type="entry name" value="TRAP_DctP_sf"/>
</dbReference>
<name>A0A381RHM0_9ZZZZ</name>
<accession>A0A381RHM0</accession>
<reference evidence="2" key="1">
    <citation type="submission" date="2018-05" db="EMBL/GenBank/DDBJ databases">
        <authorList>
            <person name="Lanie J.A."/>
            <person name="Ng W.-L."/>
            <person name="Kazmierczak K.M."/>
            <person name="Andrzejewski T.M."/>
            <person name="Davidsen T.M."/>
            <person name="Wayne K.J."/>
            <person name="Tettelin H."/>
            <person name="Glass J.I."/>
            <person name="Rusch D."/>
            <person name="Podicherti R."/>
            <person name="Tsui H.-C.T."/>
            <person name="Winkler M.E."/>
        </authorList>
    </citation>
    <scope>NUCLEOTIDE SEQUENCE</scope>
</reference>
<dbReference type="InterPro" id="IPR026289">
    <property type="entry name" value="SBP_TakP-like"/>
</dbReference>
<dbReference type="GO" id="GO:0055085">
    <property type="term" value="P:transmembrane transport"/>
    <property type="evidence" value="ECO:0007669"/>
    <property type="project" value="InterPro"/>
</dbReference>
<gene>
    <name evidence="2" type="ORF">METZ01_LOCUS44159</name>
</gene>
<dbReference type="PIRSF" id="PIRSF039026">
    <property type="entry name" value="SiaP"/>
    <property type="match status" value="1"/>
</dbReference>
<dbReference type="PANTHER" id="PTHR33376:SF5">
    <property type="entry name" value="EXTRACYTOPLASMIC SOLUTE RECEPTOR PROTEIN"/>
    <property type="match status" value="1"/>
</dbReference>
<dbReference type="Gene3D" id="3.40.190.170">
    <property type="entry name" value="Bacterial extracellular solute-binding protein, family 7"/>
    <property type="match status" value="1"/>
</dbReference>
<protein>
    <recommendedName>
        <fullName evidence="3">C4-dicarboxylate ABC transporter</fullName>
    </recommendedName>
</protein>
<dbReference type="EMBL" id="UINC01001964">
    <property type="protein sequence ID" value="SUZ91305.1"/>
    <property type="molecule type" value="Genomic_DNA"/>
</dbReference>
<evidence type="ECO:0008006" key="3">
    <source>
        <dbReference type="Google" id="ProtNLM"/>
    </source>
</evidence>
<sequence length="362" mass="39469">MKKLLSFGLASIVSIVLLGATPSFSDTILLKVPVWFSTSLPSLGTTPKWVETELNKVSKGLRSGHGLSMKVYEPGKLVPPKEILESVSSGSVNAGYVTPGYLRGHLGDKGGILSAVPFGPDAPEFLAWIYYGNGRALWQGLYDDAGFNVHSIPCGIIAPETSGWFTKPINSPADLDGLRMRFFGLGALVMEKLGVSTSQLPGGEIVPALEKGAIDATEFSMPAIDRRLGINKILEYNYFPGWHQPATLFDLIINGDTWTSMTDPQQFLVEITCKAAMTEGLALGEAIQFDAMKENAAAGTKNMYWSEDMLATFASAWDEVVAEMSAADPQFKVIWDDLQAFRADYAIWNEWAYLPRPGTVRK</sequence>
<dbReference type="CDD" id="cd13604">
    <property type="entry name" value="PBP2_TRAP_ketoacid_lactate_like"/>
    <property type="match status" value="1"/>
</dbReference>
<proteinExistence type="predicted"/>
<dbReference type="Gene3D" id="3.40.190.10">
    <property type="entry name" value="Periplasmic binding protein-like II"/>
    <property type="match status" value="1"/>
</dbReference>
<dbReference type="AlphaFoldDB" id="A0A381RHM0"/>
<keyword evidence="1" id="KW-0732">Signal</keyword>
<dbReference type="InterPro" id="IPR018389">
    <property type="entry name" value="DctP_fam"/>
</dbReference>
<dbReference type="Pfam" id="PF03480">
    <property type="entry name" value="DctP"/>
    <property type="match status" value="1"/>
</dbReference>
<organism evidence="2">
    <name type="scientific">marine metagenome</name>
    <dbReference type="NCBI Taxonomy" id="408172"/>
    <lineage>
        <taxon>unclassified sequences</taxon>
        <taxon>metagenomes</taxon>
        <taxon>ecological metagenomes</taxon>
    </lineage>
</organism>
<dbReference type="PANTHER" id="PTHR33376">
    <property type="match status" value="1"/>
</dbReference>
<evidence type="ECO:0000313" key="2">
    <source>
        <dbReference type="EMBL" id="SUZ91305.1"/>
    </source>
</evidence>
<dbReference type="GO" id="GO:0031317">
    <property type="term" value="C:tripartite ATP-independent periplasmic transporter complex"/>
    <property type="evidence" value="ECO:0007669"/>
    <property type="project" value="InterPro"/>
</dbReference>